<proteinExistence type="predicted"/>
<dbReference type="Pfam" id="PF19335">
    <property type="entry name" value="HMBD"/>
    <property type="match status" value="1"/>
</dbReference>
<sequence>MRCLLALTLLSVVAAISGLLAQQHRQKPQTISGEVVCLSCYLTHGAKGESHTKCAVTCVNKGLPMGILTKDGKLFVVLEDHANADAYQQLKKFAAKTVTVRGVIATRNGISGIAVEKVSTAVSSSHDPRPSSRKVKYVCPMGCIPPQDKPGNCPKCGMKLVAKQ</sequence>
<dbReference type="Proteomes" id="UP001204798">
    <property type="component" value="Unassembled WGS sequence"/>
</dbReference>
<gene>
    <name evidence="3" type="ORF">M2350_000499</name>
</gene>
<dbReference type="InterPro" id="IPR045800">
    <property type="entry name" value="HMBD"/>
</dbReference>
<keyword evidence="4" id="KW-1185">Reference proteome</keyword>
<dbReference type="EMBL" id="JANUCP010000001">
    <property type="protein sequence ID" value="MCS3918102.1"/>
    <property type="molecule type" value="Genomic_DNA"/>
</dbReference>
<dbReference type="RefSeq" id="WP_259093505.1">
    <property type="nucleotide sequence ID" value="NZ_CP130454.1"/>
</dbReference>
<reference evidence="3 4" key="1">
    <citation type="submission" date="2022-08" db="EMBL/GenBank/DDBJ databases">
        <title>Bacterial and archaeal communities from various locations to study Microbial Dark Matter (Phase II).</title>
        <authorList>
            <person name="Stepanauskas R."/>
        </authorList>
    </citation>
    <scope>NUCLEOTIDE SEQUENCE [LARGE SCALE GENOMIC DNA]</scope>
    <source>
        <strain evidence="3 4">PD1</strain>
    </source>
</reference>
<comment type="caution">
    <text evidence="3">The sequence shown here is derived from an EMBL/GenBank/DDBJ whole genome shotgun (WGS) entry which is preliminary data.</text>
</comment>
<evidence type="ECO:0000256" key="1">
    <source>
        <dbReference type="SAM" id="SignalP"/>
    </source>
</evidence>
<evidence type="ECO:0000313" key="4">
    <source>
        <dbReference type="Proteomes" id="UP001204798"/>
    </source>
</evidence>
<evidence type="ECO:0000259" key="2">
    <source>
        <dbReference type="Pfam" id="PF19335"/>
    </source>
</evidence>
<accession>A0ABT2EJJ9</accession>
<feature type="domain" description="Heavy metal binding" evidence="2">
    <location>
        <begin position="136"/>
        <end position="163"/>
    </location>
</feature>
<protein>
    <recommendedName>
        <fullName evidence="2">Heavy metal binding domain-containing protein</fullName>
    </recommendedName>
</protein>
<feature type="signal peptide" evidence="1">
    <location>
        <begin position="1"/>
        <end position="21"/>
    </location>
</feature>
<evidence type="ECO:0000313" key="3">
    <source>
        <dbReference type="EMBL" id="MCS3918102.1"/>
    </source>
</evidence>
<feature type="chain" id="PRO_5046821069" description="Heavy metal binding domain-containing protein" evidence="1">
    <location>
        <begin position="22"/>
        <end position="164"/>
    </location>
</feature>
<organism evidence="3 4">
    <name type="scientific">Candidatus Fervidibacter sacchari</name>
    <dbReference type="NCBI Taxonomy" id="1448929"/>
    <lineage>
        <taxon>Bacteria</taxon>
        <taxon>Candidatus Fervidibacterota</taxon>
        <taxon>Candidatus Fervidibacter</taxon>
    </lineage>
</organism>
<keyword evidence="1" id="KW-0732">Signal</keyword>
<name>A0ABT2EJJ9_9BACT</name>